<dbReference type="PANTHER" id="PTHR36740:SF1">
    <property type="entry name" value="PRC-BARREL DOMAIN-CONTAINING PROTEIN"/>
    <property type="match status" value="1"/>
</dbReference>
<dbReference type="InterPro" id="IPR011033">
    <property type="entry name" value="PRC_barrel-like_sf"/>
</dbReference>
<comment type="caution">
    <text evidence="2">The sequence shown here is derived from an EMBL/GenBank/DDBJ whole genome shotgun (WGS) entry which is preliminary data.</text>
</comment>
<feature type="compositionally biased region" description="Basic and acidic residues" evidence="1">
    <location>
        <begin position="132"/>
        <end position="143"/>
    </location>
</feature>
<protein>
    <recommendedName>
        <fullName evidence="4">PRC-barrel domain-containing protein</fullName>
    </recommendedName>
</protein>
<dbReference type="Proteomes" id="UP000631114">
    <property type="component" value="Unassembled WGS sequence"/>
</dbReference>
<evidence type="ECO:0000313" key="3">
    <source>
        <dbReference type="Proteomes" id="UP000631114"/>
    </source>
</evidence>
<gene>
    <name evidence="2" type="ORF">IFM89_006296</name>
</gene>
<feature type="compositionally biased region" description="Low complexity" evidence="1">
    <location>
        <begin position="96"/>
        <end position="107"/>
    </location>
</feature>
<reference evidence="2 3" key="1">
    <citation type="submission" date="2020-10" db="EMBL/GenBank/DDBJ databases">
        <title>The Coptis chinensis genome and diversification of protoberbering-type alkaloids.</title>
        <authorList>
            <person name="Wang B."/>
            <person name="Shu S."/>
            <person name="Song C."/>
            <person name="Liu Y."/>
        </authorList>
    </citation>
    <scope>NUCLEOTIDE SEQUENCE [LARGE SCALE GENOMIC DNA]</scope>
    <source>
        <strain evidence="2">HL-2020</strain>
        <tissue evidence="2">Leaf</tissue>
    </source>
</reference>
<dbReference type="EMBL" id="JADFTS010000009">
    <property type="protein sequence ID" value="KAF9587971.1"/>
    <property type="molecule type" value="Genomic_DNA"/>
</dbReference>
<dbReference type="AlphaFoldDB" id="A0A835GUV0"/>
<dbReference type="SUPFAM" id="SSF50346">
    <property type="entry name" value="PRC-barrel domain"/>
    <property type="match status" value="1"/>
</dbReference>
<name>A0A835GUV0_9MAGN</name>
<dbReference type="PANTHER" id="PTHR36740">
    <property type="entry name" value="PRC DOMAIN-CONTAINING PROTEIN"/>
    <property type="match status" value="1"/>
</dbReference>
<evidence type="ECO:0008006" key="4">
    <source>
        <dbReference type="Google" id="ProtNLM"/>
    </source>
</evidence>
<evidence type="ECO:0000256" key="1">
    <source>
        <dbReference type="SAM" id="MobiDB-lite"/>
    </source>
</evidence>
<proteinExistence type="predicted"/>
<keyword evidence="3" id="KW-1185">Reference proteome</keyword>
<organism evidence="2 3">
    <name type="scientific">Coptis chinensis</name>
    <dbReference type="NCBI Taxonomy" id="261450"/>
    <lineage>
        <taxon>Eukaryota</taxon>
        <taxon>Viridiplantae</taxon>
        <taxon>Streptophyta</taxon>
        <taxon>Embryophyta</taxon>
        <taxon>Tracheophyta</taxon>
        <taxon>Spermatophyta</taxon>
        <taxon>Magnoliopsida</taxon>
        <taxon>Ranunculales</taxon>
        <taxon>Ranunculaceae</taxon>
        <taxon>Coptidoideae</taxon>
        <taxon>Coptis</taxon>
    </lineage>
</organism>
<evidence type="ECO:0000313" key="2">
    <source>
        <dbReference type="EMBL" id="KAF9587971.1"/>
    </source>
</evidence>
<sequence length="183" mass="19879">MMGLDTLVGYNVITQSRRKIGKVRGFTFNINSGVLELPELDSFGISFIPSSLEPLQTCLKNILTLKEGQGQALHVSGSGEEEDTRKVFPQSERGLTETLETNNTSSSGGYGGSFIGTDRQSASIHSHKRKGRDADESEYHSEDAEFESANANKAPPRSGPPAEAVLLRFIICQRGGGTESMRR</sequence>
<accession>A0A835GUV0</accession>
<feature type="region of interest" description="Disordered" evidence="1">
    <location>
        <begin position="74"/>
        <end position="161"/>
    </location>
</feature>
<dbReference type="OrthoDB" id="1426206at2759"/>